<feature type="transmembrane region" description="Helical" evidence="2">
    <location>
        <begin position="76"/>
        <end position="95"/>
    </location>
</feature>
<dbReference type="EMBL" id="JBICZW010000003">
    <property type="protein sequence ID" value="MFG3188640.1"/>
    <property type="molecule type" value="Genomic_DNA"/>
</dbReference>
<sequence length="416" mass="44710">MDRTAGSTGPASGGGTDAADPDSEVDIATGDSAEPSGKKGEQRVTWAELFFDLVWVFALVQISGVLASAYGPLGLAQTLILLVPLWWGWMSATLLGNSAGVALDRPAIRMMLFALAACGLGMTVAIPHAYEQHGLLFALCYVVMRALLWAGMRKLPLFGDLRIEPFGLSLLLASPLFLAGGLTSGAARTALWGTAAVLEVAVPVLFGHRLDRFTFETSHLPERFGLVIIMALGETVLAVGTNASDSALGPARFAALAVSFTVIVGLWWTYFHFGAAAVRHSLQTDPVQARIVRDVFNYGHFIYLTAIIFLAVGLKKICLDPLAVPHSLPEMLLAPSAALYLFGFCYSRWRMFGAAGVSRFSAAAFCLLLTPVALSLPMLVTGVIVAAVLVGLNVFEYWIVTTGRRILFLHMPHWKR</sequence>
<feature type="transmembrane region" description="Helical" evidence="2">
    <location>
        <begin position="332"/>
        <end position="349"/>
    </location>
</feature>
<feature type="transmembrane region" description="Helical" evidence="2">
    <location>
        <begin position="49"/>
        <end position="70"/>
    </location>
</feature>
<keyword evidence="4" id="KW-1185">Reference proteome</keyword>
<organism evidence="3 4">
    <name type="scientific">Streptomyces omiyaensis</name>
    <dbReference type="NCBI Taxonomy" id="68247"/>
    <lineage>
        <taxon>Bacteria</taxon>
        <taxon>Bacillati</taxon>
        <taxon>Actinomycetota</taxon>
        <taxon>Actinomycetes</taxon>
        <taxon>Kitasatosporales</taxon>
        <taxon>Streptomycetaceae</taxon>
        <taxon>Streptomyces</taxon>
    </lineage>
</organism>
<keyword evidence="2" id="KW-1133">Transmembrane helix</keyword>
<evidence type="ECO:0000256" key="2">
    <source>
        <dbReference type="SAM" id="Phobius"/>
    </source>
</evidence>
<comment type="caution">
    <text evidence="3">The sequence shown here is derived from an EMBL/GenBank/DDBJ whole genome shotgun (WGS) entry which is preliminary data.</text>
</comment>
<reference evidence="3 4" key="1">
    <citation type="submission" date="2024-10" db="EMBL/GenBank/DDBJ databases">
        <title>The Natural Products Discovery Center: Release of the First 8490 Sequenced Strains for Exploring Actinobacteria Biosynthetic Diversity.</title>
        <authorList>
            <person name="Kalkreuter E."/>
            <person name="Kautsar S.A."/>
            <person name="Yang D."/>
            <person name="Bader C.D."/>
            <person name="Teijaro C.N."/>
            <person name="Fluegel L."/>
            <person name="Davis C.M."/>
            <person name="Simpson J.R."/>
            <person name="Lauterbach L."/>
            <person name="Steele A.D."/>
            <person name="Gui C."/>
            <person name="Meng S."/>
            <person name="Li G."/>
            <person name="Viehrig K."/>
            <person name="Ye F."/>
            <person name="Su P."/>
            <person name="Kiefer A.F."/>
            <person name="Nichols A."/>
            <person name="Cepeda A.J."/>
            <person name="Yan W."/>
            <person name="Fan B."/>
            <person name="Jiang Y."/>
            <person name="Adhikari A."/>
            <person name="Zheng C.-J."/>
            <person name="Schuster L."/>
            <person name="Cowan T.M."/>
            <person name="Smanski M.J."/>
            <person name="Chevrette M.G."/>
            <person name="De Carvalho L.P.S."/>
            <person name="Shen B."/>
        </authorList>
    </citation>
    <scope>NUCLEOTIDE SEQUENCE [LARGE SCALE GENOMIC DNA]</scope>
    <source>
        <strain evidence="3 4">NPDC048229</strain>
    </source>
</reference>
<keyword evidence="2" id="KW-0812">Transmembrane</keyword>
<dbReference type="InterPro" id="IPR010640">
    <property type="entry name" value="Low_temperature_requirement_A"/>
</dbReference>
<feature type="transmembrane region" description="Helical" evidence="2">
    <location>
        <begin position="380"/>
        <end position="400"/>
    </location>
</feature>
<dbReference type="Pfam" id="PF06772">
    <property type="entry name" value="LtrA"/>
    <property type="match status" value="1"/>
</dbReference>
<feature type="compositionally biased region" description="Low complexity" evidence="1">
    <location>
        <begin position="1"/>
        <end position="10"/>
    </location>
</feature>
<evidence type="ECO:0000313" key="3">
    <source>
        <dbReference type="EMBL" id="MFG3188640.1"/>
    </source>
</evidence>
<feature type="transmembrane region" description="Helical" evidence="2">
    <location>
        <begin position="163"/>
        <end position="183"/>
    </location>
</feature>
<dbReference type="RefSeq" id="WP_189847167.1">
    <property type="nucleotide sequence ID" value="NZ_BMVV01000001.1"/>
</dbReference>
<dbReference type="Proteomes" id="UP001604282">
    <property type="component" value="Unassembled WGS sequence"/>
</dbReference>
<gene>
    <name evidence="3" type="ORF">ACGFYS_06840</name>
</gene>
<dbReference type="PANTHER" id="PTHR36840:SF1">
    <property type="entry name" value="BLL5714 PROTEIN"/>
    <property type="match status" value="1"/>
</dbReference>
<feature type="transmembrane region" description="Helical" evidence="2">
    <location>
        <begin position="189"/>
        <end position="208"/>
    </location>
</feature>
<evidence type="ECO:0000256" key="1">
    <source>
        <dbReference type="SAM" id="MobiDB-lite"/>
    </source>
</evidence>
<dbReference type="PANTHER" id="PTHR36840">
    <property type="entry name" value="BLL5714 PROTEIN"/>
    <property type="match status" value="1"/>
</dbReference>
<proteinExistence type="predicted"/>
<feature type="transmembrane region" description="Helical" evidence="2">
    <location>
        <begin position="220"/>
        <end position="241"/>
    </location>
</feature>
<feature type="transmembrane region" description="Helical" evidence="2">
    <location>
        <begin position="356"/>
        <end position="374"/>
    </location>
</feature>
<feature type="transmembrane region" description="Helical" evidence="2">
    <location>
        <begin position="295"/>
        <end position="312"/>
    </location>
</feature>
<feature type="transmembrane region" description="Helical" evidence="2">
    <location>
        <begin position="253"/>
        <end position="274"/>
    </location>
</feature>
<accession>A0ABW7BM91</accession>
<feature type="region of interest" description="Disordered" evidence="1">
    <location>
        <begin position="1"/>
        <end position="39"/>
    </location>
</feature>
<protein>
    <submittedName>
        <fullName evidence="3">Low temperature requirement protein A</fullName>
    </submittedName>
</protein>
<evidence type="ECO:0000313" key="4">
    <source>
        <dbReference type="Proteomes" id="UP001604282"/>
    </source>
</evidence>
<feature type="transmembrane region" description="Helical" evidence="2">
    <location>
        <begin position="107"/>
        <end position="126"/>
    </location>
</feature>
<name>A0ABW7BM91_9ACTN</name>
<keyword evidence="2" id="KW-0472">Membrane</keyword>
<feature type="transmembrane region" description="Helical" evidence="2">
    <location>
        <begin position="132"/>
        <end position="151"/>
    </location>
</feature>